<dbReference type="EMBL" id="CACRYJ010000004">
    <property type="protein sequence ID" value="VZO34829.1"/>
    <property type="molecule type" value="Genomic_DNA"/>
</dbReference>
<evidence type="ECO:0000313" key="1">
    <source>
        <dbReference type="EMBL" id="VZO34829.1"/>
    </source>
</evidence>
<proteinExistence type="predicted"/>
<organism evidence="1 2">
    <name type="scientific">Occultella aeris</name>
    <dbReference type="NCBI Taxonomy" id="2761496"/>
    <lineage>
        <taxon>Bacteria</taxon>
        <taxon>Bacillati</taxon>
        <taxon>Actinomycetota</taxon>
        <taxon>Actinomycetes</taxon>
        <taxon>Micrococcales</taxon>
        <taxon>Ruaniaceae</taxon>
        <taxon>Occultella</taxon>
    </lineage>
</organism>
<dbReference type="GO" id="GO:0003824">
    <property type="term" value="F:catalytic activity"/>
    <property type="evidence" value="ECO:0007669"/>
    <property type="project" value="InterPro"/>
</dbReference>
<dbReference type="RefSeq" id="WP_156738691.1">
    <property type="nucleotide sequence ID" value="NZ_CACRYJ010000004.1"/>
</dbReference>
<accession>A0A7M4DDB0</accession>
<protein>
    <recommendedName>
        <fullName evidence="3">Aldose 1-epimerase</fullName>
    </recommendedName>
</protein>
<keyword evidence="2" id="KW-1185">Reference proteome</keyword>
<dbReference type="InterPro" id="IPR011013">
    <property type="entry name" value="Gal_mutarotase_sf_dom"/>
</dbReference>
<dbReference type="SUPFAM" id="SSF74650">
    <property type="entry name" value="Galactose mutarotase-like"/>
    <property type="match status" value="1"/>
</dbReference>
<dbReference type="Proteomes" id="UP000419743">
    <property type="component" value="Unassembled WGS sequence"/>
</dbReference>
<dbReference type="AlphaFoldDB" id="A0A7M4DDB0"/>
<sequence>MPTLTNAELTVELLDPVADRARFGPRYCTGGYVFQIHDRRHGPLLTGPTYPHEFNWFDGQGIPDAFNLAPLRDPASTSTTSLVIGVGTCDLERREVLEFCSWETEQVATPGGGAITYRTAHAFQGFELTLVRTVTLENRTLHSETQIHNHGQRLLPVSWFPHPFYPQPSGDELLRTSLSIDMPANDGYDLAPNGFIRRRTLAPGHEGHYAALGVRAQERATFTQRHPALGLVTATTSYAPTFLPIWGNHETFSFEPFFERTLGAGQSDRWSVSYDF</sequence>
<dbReference type="Gene3D" id="2.70.98.10">
    <property type="match status" value="1"/>
</dbReference>
<dbReference type="GO" id="GO:0030246">
    <property type="term" value="F:carbohydrate binding"/>
    <property type="evidence" value="ECO:0007669"/>
    <property type="project" value="InterPro"/>
</dbReference>
<comment type="caution">
    <text evidence="1">The sequence shown here is derived from an EMBL/GenBank/DDBJ whole genome shotgun (WGS) entry which is preliminary data.</text>
</comment>
<evidence type="ECO:0008006" key="3">
    <source>
        <dbReference type="Google" id="ProtNLM"/>
    </source>
</evidence>
<evidence type="ECO:0000313" key="2">
    <source>
        <dbReference type="Proteomes" id="UP000419743"/>
    </source>
</evidence>
<gene>
    <name evidence="1" type="ORF">HALOF300_00099</name>
</gene>
<dbReference type="InterPro" id="IPR014718">
    <property type="entry name" value="GH-type_carb-bd"/>
</dbReference>
<dbReference type="GO" id="GO:0005975">
    <property type="term" value="P:carbohydrate metabolic process"/>
    <property type="evidence" value="ECO:0007669"/>
    <property type="project" value="InterPro"/>
</dbReference>
<reference evidence="1 2" key="1">
    <citation type="submission" date="2019-11" db="EMBL/GenBank/DDBJ databases">
        <authorList>
            <person name="Criscuolo A."/>
        </authorList>
    </citation>
    <scope>NUCLEOTIDE SEQUENCE [LARGE SCALE GENOMIC DNA]</scope>
    <source>
        <strain evidence="1">CIP111667</strain>
    </source>
</reference>
<name>A0A7M4DDB0_9MICO</name>